<sequence length="175" mass="18106">MATAGYFMQYFVLFSNAQKAGASTLEEGASPHFVAECGNGGVLSCTAYTYVRLEHSFLEQNNCGADGGVIYSAAITLAVESSTIAGNVAGNSTFFSNSILSNNTAQDDGGFAFLSKNAVNATFHNCFIQDNAAFSGNGGAVSVRERAVLNISDSILTRNNASITGGGIHCANCTL</sequence>
<gene>
    <name evidence="1" type="ORF">CYMTET_36005</name>
</gene>
<comment type="caution">
    <text evidence="1">The sequence shown here is derived from an EMBL/GenBank/DDBJ whole genome shotgun (WGS) entry which is preliminary data.</text>
</comment>
<name>A0AAE0KN03_9CHLO</name>
<dbReference type="EMBL" id="LGRX02023189">
    <property type="protein sequence ID" value="KAK3254793.1"/>
    <property type="molecule type" value="Genomic_DNA"/>
</dbReference>
<organism evidence="1 2">
    <name type="scientific">Cymbomonas tetramitiformis</name>
    <dbReference type="NCBI Taxonomy" id="36881"/>
    <lineage>
        <taxon>Eukaryota</taxon>
        <taxon>Viridiplantae</taxon>
        <taxon>Chlorophyta</taxon>
        <taxon>Pyramimonadophyceae</taxon>
        <taxon>Pyramimonadales</taxon>
        <taxon>Pyramimonadaceae</taxon>
        <taxon>Cymbomonas</taxon>
    </lineage>
</organism>
<protein>
    <recommendedName>
        <fullName evidence="3">Polymorphic outer membrane protein</fullName>
    </recommendedName>
</protein>
<keyword evidence="2" id="KW-1185">Reference proteome</keyword>
<reference evidence="1 2" key="1">
    <citation type="journal article" date="2015" name="Genome Biol. Evol.">
        <title>Comparative Genomics of a Bacterivorous Green Alga Reveals Evolutionary Causalities and Consequences of Phago-Mixotrophic Mode of Nutrition.</title>
        <authorList>
            <person name="Burns J.A."/>
            <person name="Paasch A."/>
            <person name="Narechania A."/>
            <person name="Kim E."/>
        </authorList>
    </citation>
    <scope>NUCLEOTIDE SEQUENCE [LARGE SCALE GENOMIC DNA]</scope>
    <source>
        <strain evidence="1 2">PLY_AMNH</strain>
    </source>
</reference>
<evidence type="ECO:0000313" key="2">
    <source>
        <dbReference type="Proteomes" id="UP001190700"/>
    </source>
</evidence>
<proteinExistence type="predicted"/>
<dbReference type="AlphaFoldDB" id="A0AAE0KN03"/>
<dbReference type="Proteomes" id="UP001190700">
    <property type="component" value="Unassembled WGS sequence"/>
</dbReference>
<evidence type="ECO:0000313" key="1">
    <source>
        <dbReference type="EMBL" id="KAK3254793.1"/>
    </source>
</evidence>
<dbReference type="SUPFAM" id="SSF51126">
    <property type="entry name" value="Pectin lyase-like"/>
    <property type="match status" value="1"/>
</dbReference>
<feature type="non-terminal residue" evidence="1">
    <location>
        <position position="175"/>
    </location>
</feature>
<dbReference type="InterPro" id="IPR011050">
    <property type="entry name" value="Pectin_lyase_fold/virulence"/>
</dbReference>
<evidence type="ECO:0008006" key="3">
    <source>
        <dbReference type="Google" id="ProtNLM"/>
    </source>
</evidence>
<accession>A0AAE0KN03</accession>